<organism evidence="2 3">
    <name type="scientific">Mycobacteroides abscessus subsp. abscessus</name>
    <dbReference type="NCBI Taxonomy" id="1185650"/>
    <lineage>
        <taxon>Bacteria</taxon>
        <taxon>Bacillati</taxon>
        <taxon>Actinomycetota</taxon>
        <taxon>Actinomycetes</taxon>
        <taxon>Mycobacteriales</taxon>
        <taxon>Mycobacteriaceae</taxon>
        <taxon>Mycobacteroides</taxon>
        <taxon>Mycobacteroides abscessus</taxon>
    </lineage>
</organism>
<evidence type="ECO:0000256" key="1">
    <source>
        <dbReference type="SAM" id="MobiDB-lite"/>
    </source>
</evidence>
<dbReference type="EMBL" id="FSHM01000008">
    <property type="protein sequence ID" value="SIB76610.1"/>
    <property type="molecule type" value="Genomic_DNA"/>
</dbReference>
<feature type="compositionally biased region" description="Pro residues" evidence="1">
    <location>
        <begin position="161"/>
        <end position="174"/>
    </location>
</feature>
<evidence type="ECO:0000313" key="3">
    <source>
        <dbReference type="Proteomes" id="UP000185210"/>
    </source>
</evidence>
<reference evidence="2 3" key="1">
    <citation type="submission" date="2016-11" db="EMBL/GenBank/DDBJ databases">
        <authorList>
            <consortium name="Pathogen Informatics"/>
        </authorList>
    </citation>
    <scope>NUCLEOTIDE SEQUENCE [LARGE SCALE GENOMIC DNA]</scope>
    <source>
        <strain evidence="2 3">104</strain>
    </source>
</reference>
<name>A0AB38D4A3_9MYCO</name>
<sequence length="319" mass="34853">MARDHTRINLDIWGDDEFRDLPVDAQNLYWTLWTSPDRTYCGAHDWRPGKLTQCAGDWTVERIVAAGAVLSQRLFLLIDEVTEECLLRSWIKHDGLWRIPNMAVTMANARSAVGSKMLRGVIVHEVMKLAKAEPDLSSWKRDEVVKMLSQRAIDPATVTPFTPPPTPPGTPPPTGRVTPGLTLSDGVGVNPPPNPAPTTATATSTTATSKKEGYVSRVPHQSAESVPPPYCNRHPNGTDLRCGACADARRAHDAATEAEYRRAKAERRDALARRQKCTECDSAGWRLDSPDDAAVKCTHDAAPALQLVHSDAKQGRAAG</sequence>
<proteinExistence type="predicted"/>
<accession>A0AB38D4A3</accession>
<dbReference type="AlphaFoldDB" id="A0AB38D4A3"/>
<feature type="compositionally biased region" description="Low complexity" evidence="1">
    <location>
        <begin position="197"/>
        <end position="208"/>
    </location>
</feature>
<dbReference type="RefSeq" id="WP_052536326.1">
    <property type="nucleotide sequence ID" value="NZ_CAACXP010000003.1"/>
</dbReference>
<feature type="region of interest" description="Disordered" evidence="1">
    <location>
        <begin position="156"/>
        <end position="231"/>
    </location>
</feature>
<protein>
    <recommendedName>
        <fullName evidence="4">Bacteriophage protein</fullName>
    </recommendedName>
</protein>
<evidence type="ECO:0000313" key="2">
    <source>
        <dbReference type="EMBL" id="SIB76610.1"/>
    </source>
</evidence>
<evidence type="ECO:0008006" key="4">
    <source>
        <dbReference type="Google" id="ProtNLM"/>
    </source>
</evidence>
<gene>
    <name evidence="2" type="ORF">SAMEA2070301_04479</name>
</gene>
<comment type="caution">
    <text evidence="2">The sequence shown here is derived from an EMBL/GenBank/DDBJ whole genome shotgun (WGS) entry which is preliminary data.</text>
</comment>
<dbReference type="Proteomes" id="UP000185210">
    <property type="component" value="Unassembled WGS sequence"/>
</dbReference>